<evidence type="ECO:0000313" key="4">
    <source>
        <dbReference type="EMBL" id="MBO1324831.1"/>
    </source>
</evidence>
<evidence type="ECO:0000256" key="2">
    <source>
        <dbReference type="ARBA" id="ARBA00023002"/>
    </source>
</evidence>
<dbReference type="RefSeq" id="WP_207845474.1">
    <property type="nucleotide sequence ID" value="NZ_JAFVMH010000002.1"/>
</dbReference>
<name>A0A939HMH9_9PROT</name>
<dbReference type="SUPFAM" id="SSF51735">
    <property type="entry name" value="NAD(P)-binding Rossmann-fold domains"/>
    <property type="match status" value="1"/>
</dbReference>
<dbReference type="InterPro" id="IPR013149">
    <property type="entry name" value="ADH-like_C"/>
</dbReference>
<dbReference type="NCBIfam" id="TIGR02824">
    <property type="entry name" value="quinone_pig3"/>
    <property type="match status" value="1"/>
</dbReference>
<dbReference type="Pfam" id="PF08240">
    <property type="entry name" value="ADH_N"/>
    <property type="match status" value="1"/>
</dbReference>
<reference evidence="4" key="1">
    <citation type="submission" date="2021-03" db="EMBL/GenBank/DDBJ databases">
        <title>The complete genome sequence of Acetobacter sp. TBRC 12339.</title>
        <authorList>
            <person name="Charoenyingcharoen P."/>
            <person name="Yukphan P."/>
        </authorList>
    </citation>
    <scope>NUCLEOTIDE SEQUENCE</scope>
    <source>
        <strain evidence="4">TBRC 12339</strain>
    </source>
</reference>
<dbReference type="PANTHER" id="PTHR48106">
    <property type="entry name" value="QUINONE OXIDOREDUCTASE PIG3-RELATED"/>
    <property type="match status" value="1"/>
</dbReference>
<proteinExistence type="predicted"/>
<evidence type="ECO:0000256" key="1">
    <source>
        <dbReference type="ARBA" id="ARBA00022857"/>
    </source>
</evidence>
<dbReference type="Gene3D" id="3.90.180.10">
    <property type="entry name" value="Medium-chain alcohol dehydrogenases, catalytic domain"/>
    <property type="match status" value="1"/>
</dbReference>
<dbReference type="PANTHER" id="PTHR48106:SF18">
    <property type="entry name" value="QUINONE OXIDOREDUCTASE PIG3"/>
    <property type="match status" value="1"/>
</dbReference>
<dbReference type="InterPro" id="IPR013154">
    <property type="entry name" value="ADH-like_N"/>
</dbReference>
<dbReference type="Proteomes" id="UP000664073">
    <property type="component" value="Unassembled WGS sequence"/>
</dbReference>
<evidence type="ECO:0000259" key="3">
    <source>
        <dbReference type="SMART" id="SM00829"/>
    </source>
</evidence>
<gene>
    <name evidence="4" type="ORF">J2D77_06660</name>
</gene>
<organism evidence="4 5">
    <name type="scientific">Acetobacter garciniae</name>
    <dbReference type="NCBI Taxonomy" id="2817435"/>
    <lineage>
        <taxon>Bacteria</taxon>
        <taxon>Pseudomonadati</taxon>
        <taxon>Pseudomonadota</taxon>
        <taxon>Alphaproteobacteria</taxon>
        <taxon>Acetobacterales</taxon>
        <taxon>Acetobacteraceae</taxon>
        <taxon>Acetobacter</taxon>
    </lineage>
</organism>
<comment type="caution">
    <text evidence="4">The sequence shown here is derived from an EMBL/GenBank/DDBJ whole genome shotgun (WGS) entry which is preliminary data.</text>
</comment>
<protein>
    <submittedName>
        <fullName evidence="4">NAD(P)H-quinone oxidoreductase</fullName>
    </submittedName>
</protein>
<dbReference type="AlphaFoldDB" id="A0A939HMH9"/>
<dbReference type="EMBL" id="JAFVMH010000002">
    <property type="protein sequence ID" value="MBO1324831.1"/>
    <property type="molecule type" value="Genomic_DNA"/>
</dbReference>
<dbReference type="SMART" id="SM00829">
    <property type="entry name" value="PKS_ER"/>
    <property type="match status" value="1"/>
</dbReference>
<accession>A0A939HMH9</accession>
<dbReference type="CDD" id="cd05276">
    <property type="entry name" value="p53_inducible_oxidoreductase"/>
    <property type="match status" value="1"/>
</dbReference>
<dbReference type="Gene3D" id="3.40.50.720">
    <property type="entry name" value="NAD(P)-binding Rossmann-like Domain"/>
    <property type="match status" value="1"/>
</dbReference>
<dbReference type="InterPro" id="IPR011032">
    <property type="entry name" value="GroES-like_sf"/>
</dbReference>
<keyword evidence="5" id="KW-1185">Reference proteome</keyword>
<dbReference type="GO" id="GO:0016651">
    <property type="term" value="F:oxidoreductase activity, acting on NAD(P)H"/>
    <property type="evidence" value="ECO:0007669"/>
    <property type="project" value="TreeGrafter"/>
</dbReference>
<dbReference type="SUPFAM" id="SSF50129">
    <property type="entry name" value="GroES-like"/>
    <property type="match status" value="1"/>
</dbReference>
<evidence type="ECO:0000313" key="5">
    <source>
        <dbReference type="Proteomes" id="UP000664073"/>
    </source>
</evidence>
<dbReference type="Pfam" id="PF00107">
    <property type="entry name" value="ADH_zinc_N"/>
    <property type="match status" value="1"/>
</dbReference>
<keyword evidence="1" id="KW-0521">NADP</keyword>
<feature type="domain" description="Enoyl reductase (ER)" evidence="3">
    <location>
        <begin position="15"/>
        <end position="327"/>
    </location>
</feature>
<dbReference type="InterPro" id="IPR014189">
    <property type="entry name" value="Quinone_OxRdtase_PIG3"/>
</dbReference>
<dbReference type="GO" id="GO:0070402">
    <property type="term" value="F:NADPH binding"/>
    <property type="evidence" value="ECO:0007669"/>
    <property type="project" value="TreeGrafter"/>
</dbReference>
<dbReference type="InterPro" id="IPR020843">
    <property type="entry name" value="ER"/>
</dbReference>
<dbReference type="InterPro" id="IPR036291">
    <property type="entry name" value="NAD(P)-bd_dom_sf"/>
</dbReference>
<keyword evidence="2" id="KW-0560">Oxidoreductase</keyword>
<sequence length="335" mass="35102">MTTGKMQAVIAEGKGGPEVLRTITCDIPRPAAQEVLIQVAASGVNRPDIGQRTGALPVPADASPVLGLEVAGRVVDVGEGVSPDLIGQDIMALVKSGGYAQYVVAKAGQCLPVPDGLSLTQAAILPEGLFTLWHNLFDRGGLASGDWVLIEGGASGIGTLGLQLGQAVGARVIVTAGGPEKCKRLTQMGAIALNYRQEDIAARVMDITAGQGVNVVLDILGGDAVNQHLFCMAPEGRHIGLSFMQGAMASVDLGLVMRKGLWLSSSTMRPKSDEEKALICTQVKHRLLPLIARKKAQGVLCRTFPLEQACQAHEFLESGNNFGKIALVVQEEVGK</sequence>